<reference evidence="1" key="1">
    <citation type="submission" date="2018-10" db="EMBL/GenBank/DDBJ databases">
        <title>Hidden diversity of soil giant viruses.</title>
        <authorList>
            <person name="Schulz F."/>
            <person name="Alteio L."/>
            <person name="Goudeau D."/>
            <person name="Ryan E.M."/>
            <person name="Malmstrom R.R."/>
            <person name="Blanchard J."/>
            <person name="Woyke T."/>
        </authorList>
    </citation>
    <scope>NUCLEOTIDE SEQUENCE</scope>
    <source>
        <strain evidence="1">SYV1</strain>
    </source>
</reference>
<accession>A0A3G5AHP0</accession>
<evidence type="ECO:0000313" key="1">
    <source>
        <dbReference type="EMBL" id="AYV86725.1"/>
    </source>
</evidence>
<organism evidence="1">
    <name type="scientific">Sylvanvirus sp</name>
    <dbReference type="NCBI Taxonomy" id="2487774"/>
    <lineage>
        <taxon>Viruses</taxon>
    </lineage>
</organism>
<sequence>MSFCVDWLSRQFSSVLNVTKEEIKEGNGKQSEFWFQDPCGSVKFVVKRPYHCPRCKFIWDTKKRFRLHISCCLLGDKSVSEYAIREKAFYFDTNKQSKSDILTNRCKVKLATGLRKGKYCLRENIEKCTRCSYHEAELTKVQ</sequence>
<gene>
    <name evidence="1" type="ORF">Sylvanvirus7_23</name>
</gene>
<proteinExistence type="predicted"/>
<protein>
    <submittedName>
        <fullName evidence="1">Uncharacterized protein</fullName>
    </submittedName>
</protein>
<dbReference type="EMBL" id="MK072513">
    <property type="protein sequence ID" value="AYV86725.1"/>
    <property type="molecule type" value="Genomic_DNA"/>
</dbReference>
<name>A0A3G5AHP0_9VIRU</name>